<sequence>MSDLMKKSGILLWCTVVCALCASPLPAQLTWTTTRIELTSQPGDATLTASYPFANRTNATINILDIHAACGCTTPELEKKTYAPGEKGEVKVTFTIGSRQGSQTKTITLRTDAGDTILQFVATIPQRLQISPRLVIFRPGDDTPRHIQLSFRTDIPVTDVTLSDPGSAFTVRLAEDQPGTDYTLAVAPADHGEALTTLVIRSKGASGVTYTDTVFFRRMASR</sequence>
<evidence type="ECO:0008006" key="4">
    <source>
        <dbReference type="Google" id="ProtNLM"/>
    </source>
</evidence>
<dbReference type="PANTHER" id="PTHR37833">
    <property type="entry name" value="LIPOPROTEIN-RELATED"/>
    <property type="match status" value="1"/>
</dbReference>
<comment type="caution">
    <text evidence="2">The sequence shown here is derived from an EMBL/GenBank/DDBJ whole genome shotgun (WGS) entry which is preliminary data.</text>
</comment>
<dbReference type="Pfam" id="PF07610">
    <property type="entry name" value="DUF1573"/>
    <property type="match status" value="1"/>
</dbReference>
<dbReference type="PANTHER" id="PTHR37833:SF1">
    <property type="entry name" value="SIGNAL PEPTIDE PROTEIN"/>
    <property type="match status" value="1"/>
</dbReference>
<evidence type="ECO:0000256" key="1">
    <source>
        <dbReference type="SAM" id="SignalP"/>
    </source>
</evidence>
<organism evidence="2 3">
    <name type="scientific">Termitidicoccus mucosus</name>
    <dbReference type="NCBI Taxonomy" id="1184151"/>
    <lineage>
        <taxon>Bacteria</taxon>
        <taxon>Pseudomonadati</taxon>
        <taxon>Verrucomicrobiota</taxon>
        <taxon>Opitutia</taxon>
        <taxon>Opitutales</taxon>
        <taxon>Opitutaceae</taxon>
        <taxon>Termitidicoccus</taxon>
    </lineage>
</organism>
<evidence type="ECO:0000313" key="2">
    <source>
        <dbReference type="EMBL" id="OAM91077.1"/>
    </source>
</evidence>
<dbReference type="Proteomes" id="UP000078486">
    <property type="component" value="Unassembled WGS sequence"/>
</dbReference>
<gene>
    <name evidence="2" type="ORF">AW736_05455</name>
</gene>
<dbReference type="Gene3D" id="2.60.40.10">
    <property type="entry name" value="Immunoglobulins"/>
    <property type="match status" value="1"/>
</dbReference>
<dbReference type="OrthoDB" id="200071at2"/>
<feature type="signal peptide" evidence="1">
    <location>
        <begin position="1"/>
        <end position="29"/>
    </location>
</feature>
<proteinExistence type="predicted"/>
<name>A0A178IP09_9BACT</name>
<keyword evidence="1" id="KW-0732">Signal</keyword>
<feature type="chain" id="PRO_5008089198" description="DUF1573 domain-containing protein" evidence="1">
    <location>
        <begin position="30"/>
        <end position="222"/>
    </location>
</feature>
<reference evidence="2 3" key="1">
    <citation type="submission" date="2016-01" db="EMBL/GenBank/DDBJ databases">
        <title>High potential of lignocellulose degradation of a new Verrucomicrobia species.</title>
        <authorList>
            <person name="Wang Y."/>
            <person name="Shi Y."/>
            <person name="Qiu Z."/>
            <person name="Liu S."/>
            <person name="Yang H."/>
        </authorList>
    </citation>
    <scope>NUCLEOTIDE SEQUENCE [LARGE SCALE GENOMIC DNA]</scope>
    <source>
        <strain evidence="2 3">TSB47</strain>
    </source>
</reference>
<dbReference type="EMBL" id="LRRQ01000042">
    <property type="protein sequence ID" value="OAM91077.1"/>
    <property type="molecule type" value="Genomic_DNA"/>
</dbReference>
<protein>
    <recommendedName>
        <fullName evidence="4">DUF1573 domain-containing protein</fullName>
    </recommendedName>
</protein>
<dbReference type="STRING" id="1184151.AW736_05455"/>
<keyword evidence="3" id="KW-1185">Reference proteome</keyword>
<evidence type="ECO:0000313" key="3">
    <source>
        <dbReference type="Proteomes" id="UP000078486"/>
    </source>
</evidence>
<dbReference type="InterPro" id="IPR011467">
    <property type="entry name" value="DUF1573"/>
</dbReference>
<dbReference type="InterPro" id="IPR013783">
    <property type="entry name" value="Ig-like_fold"/>
</dbReference>
<accession>A0A178IP09</accession>
<dbReference type="AlphaFoldDB" id="A0A178IP09"/>